<dbReference type="SUPFAM" id="SSF46689">
    <property type="entry name" value="Homeodomain-like"/>
    <property type="match status" value="1"/>
</dbReference>
<dbReference type="AlphaFoldDB" id="A0A2P4UIS4"/>
<proteinExistence type="predicted"/>
<evidence type="ECO:0000256" key="2">
    <source>
        <dbReference type="ARBA" id="ARBA00023125"/>
    </source>
</evidence>
<accession>A0A2P4UIS4</accession>
<dbReference type="InterPro" id="IPR009057">
    <property type="entry name" value="Homeodomain-like_sf"/>
</dbReference>
<dbReference type="Gene3D" id="1.10.10.60">
    <property type="entry name" value="Homeodomain-like"/>
    <property type="match status" value="1"/>
</dbReference>
<evidence type="ECO:0000259" key="5">
    <source>
        <dbReference type="PROSITE" id="PS50977"/>
    </source>
</evidence>
<evidence type="ECO:0000256" key="4">
    <source>
        <dbReference type="PROSITE-ProRule" id="PRU00335"/>
    </source>
</evidence>
<name>A0A2P4UIS4_9ACTN</name>
<dbReference type="Proteomes" id="UP000242367">
    <property type="component" value="Unassembled WGS sequence"/>
</dbReference>
<dbReference type="PROSITE" id="PS50977">
    <property type="entry name" value="HTH_TETR_2"/>
    <property type="match status" value="1"/>
</dbReference>
<dbReference type="GO" id="GO:0000976">
    <property type="term" value="F:transcription cis-regulatory region binding"/>
    <property type="evidence" value="ECO:0007669"/>
    <property type="project" value="TreeGrafter"/>
</dbReference>
<protein>
    <submittedName>
        <fullName evidence="6">DNA-binding transcriptional repressor AcrR</fullName>
    </submittedName>
</protein>
<dbReference type="Pfam" id="PF00440">
    <property type="entry name" value="TetR_N"/>
    <property type="match status" value="1"/>
</dbReference>
<dbReference type="InterPro" id="IPR001647">
    <property type="entry name" value="HTH_TetR"/>
</dbReference>
<keyword evidence="2 4" id="KW-0238">DNA-binding</keyword>
<dbReference type="GO" id="GO:0003700">
    <property type="term" value="F:DNA-binding transcription factor activity"/>
    <property type="evidence" value="ECO:0007669"/>
    <property type="project" value="TreeGrafter"/>
</dbReference>
<dbReference type="PANTHER" id="PTHR30055:SF234">
    <property type="entry name" value="HTH-TYPE TRANSCRIPTIONAL REGULATOR BETI"/>
    <property type="match status" value="1"/>
</dbReference>
<organism evidence="6 7">
    <name type="scientific">Actinomadura rubteroloni</name>
    <dbReference type="NCBI Taxonomy" id="1926885"/>
    <lineage>
        <taxon>Bacteria</taxon>
        <taxon>Bacillati</taxon>
        <taxon>Actinomycetota</taxon>
        <taxon>Actinomycetes</taxon>
        <taxon>Streptosporangiales</taxon>
        <taxon>Thermomonosporaceae</taxon>
        <taxon>Actinomadura</taxon>
    </lineage>
</organism>
<reference evidence="6 7" key="1">
    <citation type="journal article" date="2017" name="Chemistry">
        <title>Isolation, Biosynthesis and Chemical Modifications of Rubterolones A-F: Rare Tropolone Alkaloids from Actinomadura sp. 5-2.</title>
        <authorList>
            <person name="Guo H."/>
            <person name="Benndorf R."/>
            <person name="Leichnitz D."/>
            <person name="Klassen J.L."/>
            <person name="Vollmers J."/>
            <person name="Gorls H."/>
            <person name="Steinacker M."/>
            <person name="Weigel C."/>
            <person name="Dahse H.M."/>
            <person name="Kaster A.K."/>
            <person name="de Beer Z.W."/>
            <person name="Poulsen M."/>
            <person name="Beemelmanns C."/>
        </authorList>
    </citation>
    <scope>NUCLEOTIDE SEQUENCE [LARGE SCALE GENOMIC DNA]</scope>
    <source>
        <strain evidence="6 7">5-2</strain>
    </source>
</reference>
<sequence>MDPKAGRRERKKAATRNHIAEVALRLFAERGYDEVGMRDVAREADVAVTTVFAHFASKEALVFDQDEQHEERLVGAVANRPPGRSLIDALRAEALSAARWFSAPESIAFWTLVENSAALRGYASRMQARHEQALVAAIAADPEAPATATARRALARFALEAYSLARQADDPLAAVEETFDLIQNGFAPR</sequence>
<feature type="DNA-binding region" description="H-T-H motif" evidence="4">
    <location>
        <begin position="36"/>
        <end position="55"/>
    </location>
</feature>
<keyword evidence="3" id="KW-0804">Transcription</keyword>
<keyword evidence="7" id="KW-1185">Reference proteome</keyword>
<evidence type="ECO:0000313" key="7">
    <source>
        <dbReference type="Proteomes" id="UP000242367"/>
    </source>
</evidence>
<evidence type="ECO:0000313" key="6">
    <source>
        <dbReference type="EMBL" id="POM24940.1"/>
    </source>
</evidence>
<comment type="caution">
    <text evidence="6">The sequence shown here is derived from an EMBL/GenBank/DDBJ whole genome shotgun (WGS) entry which is preliminary data.</text>
</comment>
<dbReference type="RefSeq" id="WP_103564009.1">
    <property type="nucleotide sequence ID" value="NZ_MTBP01000002.1"/>
</dbReference>
<feature type="domain" description="HTH tetR-type" evidence="5">
    <location>
        <begin position="13"/>
        <end position="73"/>
    </location>
</feature>
<dbReference type="PANTHER" id="PTHR30055">
    <property type="entry name" value="HTH-TYPE TRANSCRIPTIONAL REGULATOR RUTR"/>
    <property type="match status" value="1"/>
</dbReference>
<gene>
    <name evidence="6" type="ORF">BTM25_35790</name>
</gene>
<keyword evidence="1" id="KW-0805">Transcription regulation</keyword>
<dbReference type="EMBL" id="MTBP01000002">
    <property type="protein sequence ID" value="POM24940.1"/>
    <property type="molecule type" value="Genomic_DNA"/>
</dbReference>
<dbReference type="Gene3D" id="1.10.357.10">
    <property type="entry name" value="Tetracycline Repressor, domain 2"/>
    <property type="match status" value="1"/>
</dbReference>
<evidence type="ECO:0000256" key="1">
    <source>
        <dbReference type="ARBA" id="ARBA00023015"/>
    </source>
</evidence>
<dbReference type="PRINTS" id="PR00455">
    <property type="entry name" value="HTHTETR"/>
</dbReference>
<evidence type="ECO:0000256" key="3">
    <source>
        <dbReference type="ARBA" id="ARBA00023163"/>
    </source>
</evidence>
<dbReference type="InterPro" id="IPR050109">
    <property type="entry name" value="HTH-type_TetR-like_transc_reg"/>
</dbReference>